<evidence type="ECO:0000313" key="3">
    <source>
        <dbReference type="Proteomes" id="UP001172778"/>
    </source>
</evidence>
<accession>A0ABT7E143</accession>
<comment type="caution">
    <text evidence="2">The sequence shown here is derived from an EMBL/GenBank/DDBJ whole genome shotgun (WGS) entry which is preliminary data.</text>
</comment>
<feature type="compositionally biased region" description="Low complexity" evidence="1">
    <location>
        <begin position="35"/>
        <end position="67"/>
    </location>
</feature>
<organism evidence="2 3">
    <name type="scientific">Parachitinimonas caeni</name>
    <dbReference type="NCBI Taxonomy" id="3031301"/>
    <lineage>
        <taxon>Bacteria</taxon>
        <taxon>Pseudomonadati</taxon>
        <taxon>Pseudomonadota</taxon>
        <taxon>Betaproteobacteria</taxon>
        <taxon>Neisseriales</taxon>
        <taxon>Chitinibacteraceae</taxon>
        <taxon>Parachitinimonas</taxon>
    </lineage>
</organism>
<feature type="region of interest" description="Disordered" evidence="1">
    <location>
        <begin position="1"/>
        <end position="137"/>
    </location>
</feature>
<dbReference type="Proteomes" id="UP001172778">
    <property type="component" value="Unassembled WGS sequence"/>
</dbReference>
<name>A0ABT7E143_9NEIS</name>
<dbReference type="EMBL" id="JARRAF010000030">
    <property type="protein sequence ID" value="MDK2126037.1"/>
    <property type="molecule type" value="Genomic_DNA"/>
</dbReference>
<feature type="compositionally biased region" description="Pro residues" evidence="1">
    <location>
        <begin position="94"/>
        <end position="112"/>
    </location>
</feature>
<evidence type="ECO:0000313" key="2">
    <source>
        <dbReference type="EMBL" id="MDK2126037.1"/>
    </source>
</evidence>
<feature type="compositionally biased region" description="Pro residues" evidence="1">
    <location>
        <begin position="68"/>
        <end position="79"/>
    </location>
</feature>
<dbReference type="RefSeq" id="WP_284102352.1">
    <property type="nucleotide sequence ID" value="NZ_JARRAF010000030.1"/>
</dbReference>
<feature type="compositionally biased region" description="Pro residues" evidence="1">
    <location>
        <begin position="126"/>
        <end position="135"/>
    </location>
</feature>
<sequence>MTKPLFSEDSSPTPQPAPAPSRSDTSASSLFEPGSASASHTAPASSPPTAATSSLFEPGSAGSRAPAPSSPSPPHPVAPQPHSLFDAGSASAAPVPPAAPIPLPPAAQPSAPPTLFQPGSEGTPTVRPPAPPAAAPPNAVFIDEEQSWLRKFEQAADQLFPDHDGRQHAEMLIYWRIILPFSVKEISDVADKPIKQAAKLNERLAKLGVQVGQVDVITPLEALSRLIQGKRSLLPWKQEDPNRLEATIKAAEPQLDALLAQIDELAQAARQVEAQLISAYRALQVARTTAPPEYAPALQAREQIVGSSLFSVELINPHLARQQLQLTQWKEDIDRVVYIALPTWRVAQQR</sequence>
<proteinExistence type="predicted"/>
<keyword evidence="3" id="KW-1185">Reference proteome</keyword>
<reference evidence="2" key="1">
    <citation type="submission" date="2023-03" db="EMBL/GenBank/DDBJ databases">
        <title>Chitinimonas shenzhenensis gen. nov., sp. nov., a novel member of family Burkholderiaceae isolated from activated sludge collected in Shen Zhen, China.</title>
        <authorList>
            <person name="Wang X."/>
        </authorList>
    </citation>
    <scope>NUCLEOTIDE SEQUENCE</scope>
    <source>
        <strain evidence="2">DQS-5</strain>
    </source>
</reference>
<gene>
    <name evidence="2" type="ORF">PZA18_18495</name>
</gene>
<protein>
    <submittedName>
        <fullName evidence="2">Uncharacterized protein</fullName>
    </submittedName>
</protein>
<feature type="compositionally biased region" description="Low complexity" evidence="1">
    <location>
        <begin position="80"/>
        <end position="93"/>
    </location>
</feature>
<evidence type="ECO:0000256" key="1">
    <source>
        <dbReference type="SAM" id="MobiDB-lite"/>
    </source>
</evidence>